<comment type="subcellular location">
    <subcellularLocation>
        <location evidence="2">Membrane</location>
        <topology evidence="2">Multi-pass membrane protein</topology>
    </subcellularLocation>
    <subcellularLocation>
        <location evidence="9">Mitochondrion inner membrane</location>
        <topology evidence="9">Multi-pass membrane protein</topology>
    </subcellularLocation>
</comment>
<reference evidence="12" key="1">
    <citation type="journal article" date="2017" name="Sci. Rep.">
        <title>The mitochondrial genomes of the acoelomorph worms Paratomella rubra, Isodiametra pulchra and Archaphanostoma ylvae.</title>
        <authorList>
            <person name="Robertson H.E."/>
            <person name="Lapraz F."/>
            <person name="Egger B."/>
            <person name="Telford M.J."/>
            <person name="Schiffer P.H."/>
        </authorList>
    </citation>
    <scope>NUCLEOTIDE SEQUENCE</scope>
</reference>
<evidence type="ECO:0000256" key="3">
    <source>
        <dbReference type="ARBA" id="ARBA00004673"/>
    </source>
</evidence>
<feature type="transmembrane region" description="Helical" evidence="10">
    <location>
        <begin position="227"/>
        <end position="256"/>
    </location>
</feature>
<dbReference type="InterPro" id="IPR023616">
    <property type="entry name" value="Cyt_c_oxase-like_su1_dom"/>
</dbReference>
<dbReference type="GO" id="GO:0020037">
    <property type="term" value="F:heme binding"/>
    <property type="evidence" value="ECO:0007669"/>
    <property type="project" value="InterPro"/>
</dbReference>
<dbReference type="GO" id="GO:0004129">
    <property type="term" value="F:cytochrome-c oxidase activity"/>
    <property type="evidence" value="ECO:0007669"/>
    <property type="project" value="UniProtKB-EC"/>
</dbReference>
<dbReference type="PROSITE" id="PS50855">
    <property type="entry name" value="COX1"/>
    <property type="match status" value="1"/>
</dbReference>
<feature type="transmembrane region" description="Helical" evidence="10">
    <location>
        <begin position="12"/>
        <end position="34"/>
    </location>
</feature>
<feature type="transmembrane region" description="Helical" evidence="10">
    <location>
        <begin position="451"/>
        <end position="472"/>
    </location>
</feature>
<dbReference type="SUPFAM" id="SSF81442">
    <property type="entry name" value="Cytochrome c oxidase subunit I-like"/>
    <property type="match status" value="1"/>
</dbReference>
<dbReference type="Pfam" id="PF00115">
    <property type="entry name" value="COX1"/>
    <property type="match status" value="1"/>
</dbReference>
<keyword evidence="9 12" id="KW-0496">Mitochondrion</keyword>
<dbReference type="EMBL" id="KY825224">
    <property type="protein sequence ID" value="ARS00904.1"/>
    <property type="molecule type" value="Genomic_DNA"/>
</dbReference>
<organism evidence="12">
    <name type="scientific">Isodiametra pulchra</name>
    <name type="common">Acoelomorph flatworm</name>
    <name type="synonym">Convoluta pulchra</name>
    <dbReference type="NCBI Taxonomy" id="504439"/>
    <lineage>
        <taxon>Eukaryota</taxon>
        <taxon>Metazoa</taxon>
        <taxon>Xenacoelomorpha</taxon>
        <taxon>Acoelomorpha</taxon>
        <taxon>Acoela</taxon>
        <taxon>Isodiametridae</taxon>
        <taxon>Isodiametra</taxon>
    </lineage>
</organism>
<keyword evidence="6 9" id="KW-0812">Transmembrane</keyword>
<dbReference type="InterPro" id="IPR033944">
    <property type="entry name" value="Cyt_c_oxase_su1_dom"/>
</dbReference>
<keyword evidence="9" id="KW-0249">Electron transport</keyword>
<dbReference type="InterPro" id="IPR000883">
    <property type="entry name" value="Cyt_C_Oxase_1"/>
</dbReference>
<dbReference type="PROSITE" id="PS00077">
    <property type="entry name" value="COX1_CUB"/>
    <property type="match status" value="1"/>
</dbReference>
<evidence type="ECO:0000256" key="9">
    <source>
        <dbReference type="RuleBase" id="RU000369"/>
    </source>
</evidence>
<dbReference type="PANTHER" id="PTHR10422">
    <property type="entry name" value="CYTOCHROME C OXIDASE SUBUNIT 1"/>
    <property type="match status" value="1"/>
</dbReference>
<dbReference type="EC" id="7.1.1.9" evidence="9"/>
<comment type="function">
    <text evidence="9">Component of the cytochrome c oxidase, the last enzyme in the mitochondrial electron transport chain which drives oxidative phosphorylation. The respiratory chain contains 3 multisubunit complexes succinate dehydrogenase (complex II, CII), ubiquinol-cytochrome c oxidoreductase (cytochrome b-c1 complex, complex III, CIII) and cytochrome c oxidase (complex IV, CIV), that cooperate to transfer electrons derived from NADH and succinate to molecular oxygen, creating an electrochemical gradient over the inner membrane that drives transmembrane transport and the ATP synthase. Cytochrome c oxidase is the component of the respiratory chain that catalyzes the reduction of oxygen to water. Electrons originating from reduced cytochrome c in the intermembrane space (IMS) are transferred via the dinuclear copper A center (CU(A)) of subunit 2 and heme A of subunit 1 to the active site in subunit 1, a binuclear center (BNC) formed by heme A3 and copper B (CU(B)). The BNC reduces molecular oxygen to 2 water molecules using 4 electrons from cytochrome c in the IMS and 4 protons from the mitochondrial matrix.</text>
</comment>
<proteinExistence type="inferred from homology"/>
<comment type="catalytic activity">
    <reaction evidence="9">
        <text>4 Fe(II)-[cytochrome c] + O2 + 8 H(+)(in) = 4 Fe(III)-[cytochrome c] + 2 H2O + 4 H(+)(out)</text>
        <dbReference type="Rhea" id="RHEA:11436"/>
        <dbReference type="Rhea" id="RHEA-COMP:10350"/>
        <dbReference type="Rhea" id="RHEA-COMP:14399"/>
        <dbReference type="ChEBI" id="CHEBI:15377"/>
        <dbReference type="ChEBI" id="CHEBI:15378"/>
        <dbReference type="ChEBI" id="CHEBI:15379"/>
        <dbReference type="ChEBI" id="CHEBI:29033"/>
        <dbReference type="ChEBI" id="CHEBI:29034"/>
        <dbReference type="EC" id="7.1.1.9"/>
    </reaction>
</comment>
<keyword evidence="9" id="KW-0479">Metal-binding</keyword>
<feature type="transmembrane region" description="Helical" evidence="10">
    <location>
        <begin position="377"/>
        <end position="397"/>
    </location>
</feature>
<evidence type="ECO:0000256" key="1">
    <source>
        <dbReference type="ARBA" id="ARBA00001971"/>
    </source>
</evidence>
<feature type="transmembrane region" description="Helical" evidence="10">
    <location>
        <begin position="143"/>
        <end position="168"/>
    </location>
</feature>
<dbReference type="GO" id="GO:0005743">
    <property type="term" value="C:mitochondrial inner membrane"/>
    <property type="evidence" value="ECO:0007669"/>
    <property type="project" value="UniProtKB-SubCell"/>
</dbReference>
<evidence type="ECO:0000259" key="11">
    <source>
        <dbReference type="PROSITE" id="PS50855"/>
    </source>
</evidence>
<dbReference type="InterPro" id="IPR036927">
    <property type="entry name" value="Cyt_c_oxase-like_su1_sf"/>
</dbReference>
<keyword evidence="8 9" id="KW-0472">Membrane</keyword>
<keyword evidence="9" id="KW-0408">Iron</keyword>
<dbReference type="GeneID" id="32958904"/>
<evidence type="ECO:0000256" key="4">
    <source>
        <dbReference type="ARBA" id="ARBA00009578"/>
    </source>
</evidence>
<evidence type="ECO:0000256" key="5">
    <source>
        <dbReference type="ARBA" id="ARBA00015947"/>
    </source>
</evidence>
<dbReference type="GO" id="GO:0045277">
    <property type="term" value="C:respiratory chain complex IV"/>
    <property type="evidence" value="ECO:0007669"/>
    <property type="project" value="InterPro"/>
</dbReference>
<comment type="similarity">
    <text evidence="4 9">Belongs to the heme-copper respiratory oxidase family.</text>
</comment>
<name>A0A1X9WDA1_ISOPU</name>
<keyword evidence="9" id="KW-0813">Transport</keyword>
<keyword evidence="9" id="KW-0999">Mitochondrion inner membrane</keyword>
<comment type="pathway">
    <text evidence="3 9">Energy metabolism; oxidative phosphorylation.</text>
</comment>
<keyword evidence="9" id="KW-0349">Heme</keyword>
<sequence>MRWFFSSNHKDIGTLYFVFGMWAGFVATLLSLYIRMELRQPGANMISEKSYNVAITAHGLLMLFFFVMPVLMGGFGNWLLPLSLGCPDMAFPRLNNLSFWFLPPSFFLLLLSSLIESGAGTGWTLYPPMSDLIGSPGMSVDFAIFSMHIAGASSIGGSINFVCTIINLRSKVMSWQEVPLFAWAVFFTAILLILSLPVFAGGITMLLTDRNFNTSFFTPSGGGDPVLFVHLFWFFGHPEVYILVLPGFGLVSQIIFSSTEKEPFGYSGMVYAIASIGLLGFMVWAHHMFTMGMDVDTRAYFTSVTMLIAIPTGVKIFSWLTTLSGMSNALDIDLSLAWVLGFIFLFTVGGVTGIVLANGSIDLVLHDTYYVVAHFHYVLSMGAVYTIFAGSLHYFPLFTGITLNQSWGLLHFLLTFIAVNLTFFPQHFLGLSGMPRRYYDYGDYFSIWHDISSLGAFLSFFCLPLFLFLLFLSLEEKKKTYSVITLGQFDRVVCHPPAFHNYEVGIYPLIK</sequence>
<feature type="transmembrane region" description="Helical" evidence="10">
    <location>
        <begin position="334"/>
        <end position="357"/>
    </location>
</feature>
<dbReference type="PANTHER" id="PTHR10422:SF18">
    <property type="entry name" value="CYTOCHROME C OXIDASE SUBUNIT 1"/>
    <property type="match status" value="1"/>
</dbReference>
<protein>
    <recommendedName>
        <fullName evidence="5 9">Cytochrome c oxidase subunit 1</fullName>
        <ecNumber evidence="9">7.1.1.9</ecNumber>
    </recommendedName>
</protein>
<evidence type="ECO:0000256" key="7">
    <source>
        <dbReference type="ARBA" id="ARBA00022989"/>
    </source>
</evidence>
<feature type="transmembrane region" description="Helical" evidence="10">
    <location>
        <begin position="54"/>
        <end position="80"/>
    </location>
</feature>
<dbReference type="AlphaFoldDB" id="A0A1X9WDA1"/>
<dbReference type="GO" id="GO:0006123">
    <property type="term" value="P:mitochondrial electron transport, cytochrome c to oxygen"/>
    <property type="evidence" value="ECO:0007669"/>
    <property type="project" value="TreeGrafter"/>
</dbReference>
<feature type="transmembrane region" description="Helical" evidence="10">
    <location>
        <begin position="101"/>
        <end position="123"/>
    </location>
</feature>
<feature type="transmembrane region" description="Helical" evidence="10">
    <location>
        <begin position="409"/>
        <end position="431"/>
    </location>
</feature>
<dbReference type="GO" id="GO:0046872">
    <property type="term" value="F:metal ion binding"/>
    <property type="evidence" value="ECO:0007669"/>
    <property type="project" value="UniProtKB-KW"/>
</dbReference>
<feature type="transmembrane region" description="Helical" evidence="10">
    <location>
        <begin position="299"/>
        <end position="322"/>
    </location>
</feature>
<evidence type="ECO:0000256" key="8">
    <source>
        <dbReference type="ARBA" id="ARBA00023136"/>
    </source>
</evidence>
<evidence type="ECO:0000256" key="2">
    <source>
        <dbReference type="ARBA" id="ARBA00004141"/>
    </source>
</evidence>
<geneLocation type="mitochondrion" evidence="12"/>
<dbReference type="UniPathway" id="UPA00705"/>
<keyword evidence="9" id="KW-0679">Respiratory chain</keyword>
<feature type="domain" description="Cytochrome oxidase subunit I profile" evidence="11">
    <location>
        <begin position="1"/>
        <end position="511"/>
    </location>
</feature>
<evidence type="ECO:0000256" key="10">
    <source>
        <dbReference type="SAM" id="Phobius"/>
    </source>
</evidence>
<dbReference type="RefSeq" id="YP_009380101.1">
    <property type="nucleotide sequence ID" value="NC_034948.1"/>
</dbReference>
<dbReference type="Gene3D" id="1.20.210.10">
    <property type="entry name" value="Cytochrome c oxidase-like, subunit I domain"/>
    <property type="match status" value="1"/>
</dbReference>
<feature type="transmembrane region" description="Helical" evidence="10">
    <location>
        <begin position="268"/>
        <end position="287"/>
    </location>
</feature>
<evidence type="ECO:0000313" key="12">
    <source>
        <dbReference type="EMBL" id="ARS00904.1"/>
    </source>
</evidence>
<dbReference type="CDD" id="cd01663">
    <property type="entry name" value="Cyt_c_Oxidase_I"/>
    <property type="match status" value="1"/>
</dbReference>
<evidence type="ECO:0000256" key="6">
    <source>
        <dbReference type="ARBA" id="ARBA00022692"/>
    </source>
</evidence>
<feature type="transmembrane region" description="Helical" evidence="10">
    <location>
        <begin position="180"/>
        <end position="207"/>
    </location>
</feature>
<dbReference type="InterPro" id="IPR023615">
    <property type="entry name" value="Cyt_c_Oxase_su1_BS"/>
</dbReference>
<keyword evidence="9" id="KW-0186">Copper</keyword>
<accession>A0A1X9WDA1</accession>
<keyword evidence="7 10" id="KW-1133">Transmembrane helix</keyword>
<comment type="cofactor">
    <cofactor evidence="1">
        <name>heme</name>
        <dbReference type="ChEBI" id="CHEBI:30413"/>
    </cofactor>
</comment>
<dbReference type="GO" id="GO:0015990">
    <property type="term" value="P:electron transport coupled proton transport"/>
    <property type="evidence" value="ECO:0007669"/>
    <property type="project" value="TreeGrafter"/>
</dbReference>
<dbReference type="PRINTS" id="PR01165">
    <property type="entry name" value="CYCOXIDASEI"/>
</dbReference>
<gene>
    <name evidence="12" type="primary">cox1</name>
</gene>